<feature type="region of interest" description="Disordered" evidence="3">
    <location>
        <begin position="265"/>
        <end position="306"/>
    </location>
</feature>
<sequence length="345" mass="37429">MADRMIIGTNASPTNPTPLSAPQEQQVKDLYYKNVRAKCAKEIEGSLSTPTSHPRLQRLTHSPGTAFAQCALGRTLTMIYACRAPRLAMNSCMLQYQNQAEMDAARQEWFALAGERKAEREEHKRRVEEARHKHKEWWNLDEEGRLVGRKAEVGAATGEGEAGGEGIRRKEENRRDERGVVRGGVYRGTGAAAKKKSTIPRKMKEQKEGKRENEEKTTWLSSGPLDGFSPKGLLRPCLYPIDPWCSALSLSHPLSHAYDLSKIPNTPIPSPRHPEPPPYAPPPPSGPATPMASSNSSSSISSSSIPPICVSSCVPAPALPLTPSPPTGPPNPTASPVPVSISSPA</sequence>
<reference evidence="5" key="1">
    <citation type="journal article" date="2011" name="Nat. Commun.">
        <title>Effector diversification within compartments of the Leptosphaeria maculans genome affected by Repeat-Induced Point mutations.</title>
        <authorList>
            <person name="Rouxel T."/>
            <person name="Grandaubert J."/>
            <person name="Hane J.K."/>
            <person name="Hoede C."/>
            <person name="van de Wouw A.P."/>
            <person name="Couloux A."/>
            <person name="Dominguez V."/>
            <person name="Anthouard V."/>
            <person name="Bally P."/>
            <person name="Bourras S."/>
            <person name="Cozijnsen A.J."/>
            <person name="Ciuffetti L.M."/>
            <person name="Degrave A."/>
            <person name="Dilmaghani A."/>
            <person name="Duret L."/>
            <person name="Fudal I."/>
            <person name="Goodwin S.B."/>
            <person name="Gout L."/>
            <person name="Glaser N."/>
            <person name="Linglin J."/>
            <person name="Kema G.H.J."/>
            <person name="Lapalu N."/>
            <person name="Lawrence C.B."/>
            <person name="May K."/>
            <person name="Meyer M."/>
            <person name="Ollivier B."/>
            <person name="Poulain J."/>
            <person name="Schoch C.L."/>
            <person name="Simon A."/>
            <person name="Spatafora J.W."/>
            <person name="Stachowiak A."/>
            <person name="Turgeon B.G."/>
            <person name="Tyler B.M."/>
            <person name="Vincent D."/>
            <person name="Weissenbach J."/>
            <person name="Amselem J."/>
            <person name="Quesneville H."/>
            <person name="Oliver R.P."/>
            <person name="Wincker P."/>
            <person name="Balesdent M.-H."/>
            <person name="Howlett B.J."/>
        </authorList>
    </citation>
    <scope>NUCLEOTIDE SEQUENCE [LARGE SCALE GENOMIC DNA]</scope>
    <source>
        <strain evidence="5">JN3 / isolate v23.1.3 / race Av1-4-5-6-7-8</strain>
    </source>
</reference>
<dbReference type="Pfam" id="PF08583">
    <property type="entry name" value="Cmc1"/>
    <property type="match status" value="1"/>
</dbReference>
<dbReference type="PANTHER" id="PTHR22977:SF5">
    <property type="entry name" value="COX ASSEMBLY MITOCHONDRIAL PROTEIN HOMOLOG"/>
    <property type="match status" value="1"/>
</dbReference>
<feature type="compositionally biased region" description="Basic and acidic residues" evidence="3">
    <location>
        <begin position="166"/>
        <end position="180"/>
    </location>
</feature>
<evidence type="ECO:0000256" key="1">
    <source>
        <dbReference type="ARBA" id="ARBA00007347"/>
    </source>
</evidence>
<dbReference type="InParanoid" id="E5A2L6"/>
<keyword evidence="5" id="KW-1185">Reference proteome</keyword>
<evidence type="ECO:0000256" key="3">
    <source>
        <dbReference type="SAM" id="MobiDB-lite"/>
    </source>
</evidence>
<evidence type="ECO:0000256" key="2">
    <source>
        <dbReference type="ARBA" id="ARBA00023157"/>
    </source>
</evidence>
<name>E5A2L6_LEPMJ</name>
<feature type="compositionally biased region" description="Polar residues" evidence="3">
    <location>
        <begin position="9"/>
        <end position="23"/>
    </location>
</feature>
<comment type="similarity">
    <text evidence="1">Belongs to the CMC family.</text>
</comment>
<organism evidence="5">
    <name type="scientific">Leptosphaeria maculans (strain JN3 / isolate v23.1.3 / race Av1-4-5-6-7-8)</name>
    <name type="common">Blackleg fungus</name>
    <name type="synonym">Phoma lingam</name>
    <dbReference type="NCBI Taxonomy" id="985895"/>
    <lineage>
        <taxon>Eukaryota</taxon>
        <taxon>Fungi</taxon>
        <taxon>Dikarya</taxon>
        <taxon>Ascomycota</taxon>
        <taxon>Pezizomycotina</taxon>
        <taxon>Dothideomycetes</taxon>
        <taxon>Pleosporomycetidae</taxon>
        <taxon>Pleosporales</taxon>
        <taxon>Pleosporineae</taxon>
        <taxon>Leptosphaeriaceae</taxon>
        <taxon>Plenodomus</taxon>
        <taxon>Plenodomus lingam/Leptosphaeria maculans species complex</taxon>
    </lineage>
</organism>
<dbReference type="STRING" id="985895.E5A2L6"/>
<feature type="region of interest" description="Disordered" evidence="3">
    <location>
        <begin position="1"/>
        <end position="23"/>
    </location>
</feature>
<feature type="region of interest" description="Disordered" evidence="3">
    <location>
        <begin position="320"/>
        <end position="345"/>
    </location>
</feature>
<dbReference type="EMBL" id="FP929132">
    <property type="protein sequence ID" value="CBX97812.1"/>
    <property type="molecule type" value="Genomic_DNA"/>
</dbReference>
<dbReference type="Proteomes" id="UP000002668">
    <property type="component" value="Genome"/>
</dbReference>
<gene>
    <name evidence="4" type="ORF">LEMA_P092210.1</name>
</gene>
<proteinExistence type="inferred from homology"/>
<evidence type="ECO:0000313" key="4">
    <source>
        <dbReference type="EMBL" id="CBX97812.1"/>
    </source>
</evidence>
<accession>E5A2L6</accession>
<feature type="compositionally biased region" description="Low complexity" evidence="3">
    <location>
        <begin position="288"/>
        <end position="306"/>
    </location>
</feature>
<feature type="compositionally biased region" description="Pro residues" evidence="3">
    <location>
        <begin position="320"/>
        <end position="335"/>
    </location>
</feature>
<keyword evidence="2" id="KW-1015">Disulfide bond</keyword>
<dbReference type="VEuPathDB" id="FungiDB:LEMA_P092210.1"/>
<evidence type="ECO:0008006" key="6">
    <source>
        <dbReference type="Google" id="ProtNLM"/>
    </source>
</evidence>
<dbReference type="OrthoDB" id="6224010at2759"/>
<evidence type="ECO:0000313" key="5">
    <source>
        <dbReference type="Proteomes" id="UP000002668"/>
    </source>
</evidence>
<dbReference type="PANTHER" id="PTHR22977">
    <property type="entry name" value="COX ASSEMBLY MITOCHONDRIAL PROTEIN"/>
    <property type="match status" value="1"/>
</dbReference>
<protein>
    <recommendedName>
        <fullName evidence="6">COX assembly mitochondrial protein</fullName>
    </recommendedName>
</protein>
<feature type="compositionally biased region" description="Low complexity" evidence="3">
    <location>
        <begin position="336"/>
        <end position="345"/>
    </location>
</feature>
<dbReference type="InterPro" id="IPR013892">
    <property type="entry name" value="Cyt_c_biogenesis_Cmc1-like"/>
</dbReference>
<feature type="compositionally biased region" description="Pro residues" evidence="3">
    <location>
        <begin position="266"/>
        <end position="287"/>
    </location>
</feature>
<dbReference type="HOGENOM" id="CLU_804285_0_0_1"/>
<dbReference type="eggNOG" id="ENOG502SDUV">
    <property type="taxonomic scope" value="Eukaryota"/>
</dbReference>
<feature type="compositionally biased region" description="Basic and acidic residues" evidence="3">
    <location>
        <begin position="202"/>
        <end position="217"/>
    </location>
</feature>
<feature type="region of interest" description="Disordered" evidence="3">
    <location>
        <begin position="154"/>
        <end position="224"/>
    </location>
</feature>
<dbReference type="AlphaFoldDB" id="E5A2L6"/>
<dbReference type="GO" id="GO:0005739">
    <property type="term" value="C:mitochondrion"/>
    <property type="evidence" value="ECO:0007669"/>
    <property type="project" value="TreeGrafter"/>
</dbReference>